<reference evidence="2 3" key="1">
    <citation type="submission" date="2022-05" db="EMBL/GenBank/DDBJ databases">
        <title>Genome Sequencing of Bee-Associated Microbes.</title>
        <authorList>
            <person name="Dunlap C."/>
        </authorList>
    </citation>
    <scope>NUCLEOTIDE SEQUENCE [LARGE SCALE GENOMIC DNA]</scope>
    <source>
        <strain evidence="2 3">NRRL NRS-1438</strain>
    </source>
</reference>
<dbReference type="Gene3D" id="3.30.420.40">
    <property type="match status" value="2"/>
</dbReference>
<dbReference type="InterPro" id="IPR043129">
    <property type="entry name" value="ATPase_NBD"/>
</dbReference>
<accession>A0ABT4DY37</accession>
<dbReference type="EMBL" id="JAMDLW010000020">
    <property type="protein sequence ID" value="MCY9520993.1"/>
    <property type="molecule type" value="Genomic_DNA"/>
</dbReference>
<keyword evidence="3" id="KW-1185">Reference proteome</keyword>
<organism evidence="2 3">
    <name type="scientific">Paenibacillus apiarius</name>
    <dbReference type="NCBI Taxonomy" id="46240"/>
    <lineage>
        <taxon>Bacteria</taxon>
        <taxon>Bacillati</taxon>
        <taxon>Bacillota</taxon>
        <taxon>Bacilli</taxon>
        <taxon>Bacillales</taxon>
        <taxon>Paenibacillaceae</taxon>
        <taxon>Paenibacillus</taxon>
    </lineage>
</organism>
<comment type="similarity">
    <text evidence="1">Belongs to the ROK (NagC/XylR) family.</text>
</comment>
<dbReference type="Proteomes" id="UP001207626">
    <property type="component" value="Unassembled WGS sequence"/>
</dbReference>
<dbReference type="PANTHER" id="PTHR18964">
    <property type="entry name" value="ROK (REPRESSOR, ORF, KINASE) FAMILY"/>
    <property type="match status" value="1"/>
</dbReference>
<dbReference type="CDD" id="cd24068">
    <property type="entry name" value="ASKHA_NBD_ROK_FnNanK-like"/>
    <property type="match status" value="1"/>
</dbReference>
<dbReference type="SUPFAM" id="SSF53067">
    <property type="entry name" value="Actin-like ATPase domain"/>
    <property type="match status" value="1"/>
</dbReference>
<proteinExistence type="inferred from homology"/>
<name>A0ABT4DY37_9BACL</name>
<dbReference type="InterPro" id="IPR000600">
    <property type="entry name" value="ROK"/>
</dbReference>
<comment type="caution">
    <text evidence="2">The sequence shown here is derived from an EMBL/GenBank/DDBJ whole genome shotgun (WGS) entry which is preliminary data.</text>
</comment>
<dbReference type="RefSeq" id="WP_176392951.1">
    <property type="nucleotide sequence ID" value="NZ_JAMDLV010000019.1"/>
</dbReference>
<protein>
    <submittedName>
        <fullName evidence="2">ROK family protein</fullName>
    </submittedName>
</protein>
<evidence type="ECO:0000313" key="2">
    <source>
        <dbReference type="EMBL" id="MCY9520993.1"/>
    </source>
</evidence>
<evidence type="ECO:0000313" key="3">
    <source>
        <dbReference type="Proteomes" id="UP001207626"/>
    </source>
</evidence>
<dbReference type="PANTHER" id="PTHR18964:SF149">
    <property type="entry name" value="BIFUNCTIONAL UDP-N-ACETYLGLUCOSAMINE 2-EPIMERASE_N-ACETYLMANNOSAMINE KINASE"/>
    <property type="match status" value="1"/>
</dbReference>
<sequence>MKAIGIDIGGTSIKGVVIDQSGRIAGETKQATDAAKGKDCILANVKDVIRQLLEQHPDSEGIGIGTAGRVNASTGEIVYATDNLPGWQGSNLKEEIESVFHRRVSVDNDANTALIGECWLGAGAGCSDVTMLTLGTGVGGANRIGGKIVRGAQWNGGEWGHVILVPNGRPCNCGQRGCIEQYISGTAFVQAAAEAASIHFPSGVEVLEAYEKGNPAVAAVLNEFIDDLTVVIHNIHLGINPQAILIGGGMVDSKSIWWGLLEERVKRQGLHISFRAAELGNQAGSIGAARMVWDARL</sequence>
<dbReference type="Pfam" id="PF00480">
    <property type="entry name" value="ROK"/>
    <property type="match status" value="1"/>
</dbReference>
<gene>
    <name evidence="2" type="ORF">M5X09_15150</name>
</gene>
<evidence type="ECO:0000256" key="1">
    <source>
        <dbReference type="ARBA" id="ARBA00006479"/>
    </source>
</evidence>